<evidence type="ECO:0000313" key="1">
    <source>
        <dbReference type="EMBL" id="BDI29100.1"/>
    </source>
</evidence>
<accession>A0A402CUU6</accession>
<evidence type="ECO:0000313" key="2">
    <source>
        <dbReference type="Proteomes" id="UP000287394"/>
    </source>
</evidence>
<reference evidence="1 2" key="1">
    <citation type="journal article" date="2019" name="Int. J. Syst. Evol. Microbiol.">
        <title>Capsulimonas corticalis gen. nov., sp. nov., an aerobic capsulated bacterium, of a novel bacterial order, Capsulimonadales ord. nov., of the class Armatimonadia of the phylum Armatimonadetes.</title>
        <authorList>
            <person name="Li J."/>
            <person name="Kudo C."/>
            <person name="Tonouchi A."/>
        </authorList>
    </citation>
    <scope>NUCLEOTIDE SEQUENCE [LARGE SCALE GENOMIC DNA]</scope>
    <source>
        <strain evidence="1 2">AX-7</strain>
    </source>
</reference>
<gene>
    <name evidence="1" type="ORF">CCAX7_11510</name>
</gene>
<organism evidence="1 2">
    <name type="scientific">Capsulimonas corticalis</name>
    <dbReference type="NCBI Taxonomy" id="2219043"/>
    <lineage>
        <taxon>Bacteria</taxon>
        <taxon>Bacillati</taxon>
        <taxon>Armatimonadota</taxon>
        <taxon>Armatimonadia</taxon>
        <taxon>Capsulimonadales</taxon>
        <taxon>Capsulimonadaceae</taxon>
        <taxon>Capsulimonas</taxon>
    </lineage>
</organism>
<dbReference type="KEGG" id="ccot:CCAX7_11510"/>
<dbReference type="EMBL" id="AP025739">
    <property type="protein sequence ID" value="BDI29100.1"/>
    <property type="molecule type" value="Genomic_DNA"/>
</dbReference>
<name>A0A402CUU6_9BACT</name>
<dbReference type="AlphaFoldDB" id="A0A402CUU6"/>
<protein>
    <submittedName>
        <fullName evidence="1">Uncharacterized protein</fullName>
    </submittedName>
</protein>
<dbReference type="Proteomes" id="UP000287394">
    <property type="component" value="Chromosome"/>
</dbReference>
<sequence>MRAHKPPHAKYWLIHRADVEEMLTGKRTTVDLSASLLVDRMGTPDGRERAIAMLRTLGDDWDEGEQRAAAAILQKALAENPIQMRRWNVATWEQLDDE</sequence>
<proteinExistence type="predicted"/>
<keyword evidence="2" id="KW-1185">Reference proteome</keyword>